<accession>A0A1Y2BVU3</accession>
<feature type="transmembrane region" description="Helical" evidence="6">
    <location>
        <begin position="82"/>
        <end position="104"/>
    </location>
</feature>
<dbReference type="InterPro" id="IPR005349">
    <property type="entry name" value="TMEM14"/>
</dbReference>
<dbReference type="Gene3D" id="1.10.10.1740">
    <property type="entry name" value="Transmembrane protein 14-like"/>
    <property type="match status" value="1"/>
</dbReference>
<dbReference type="EMBL" id="MCGO01000042">
    <property type="protein sequence ID" value="ORY38747.1"/>
    <property type="molecule type" value="Genomic_DNA"/>
</dbReference>
<evidence type="ECO:0000256" key="3">
    <source>
        <dbReference type="ARBA" id="ARBA00022692"/>
    </source>
</evidence>
<evidence type="ECO:0000256" key="6">
    <source>
        <dbReference type="SAM" id="Phobius"/>
    </source>
</evidence>
<reference evidence="7 8" key="1">
    <citation type="submission" date="2016-07" db="EMBL/GenBank/DDBJ databases">
        <title>Pervasive Adenine N6-methylation of Active Genes in Fungi.</title>
        <authorList>
            <consortium name="DOE Joint Genome Institute"/>
            <person name="Mondo S.J."/>
            <person name="Dannebaum R.O."/>
            <person name="Kuo R.C."/>
            <person name="Labutti K."/>
            <person name="Haridas S."/>
            <person name="Kuo A."/>
            <person name="Salamov A."/>
            <person name="Ahrendt S.R."/>
            <person name="Lipzen A."/>
            <person name="Sullivan W."/>
            <person name="Andreopoulos W.B."/>
            <person name="Clum A."/>
            <person name="Lindquist E."/>
            <person name="Daum C."/>
            <person name="Ramamoorthy G.K."/>
            <person name="Gryganskyi A."/>
            <person name="Culley D."/>
            <person name="Magnuson J.K."/>
            <person name="James T.Y."/>
            <person name="O'Malley M.A."/>
            <person name="Stajich J.E."/>
            <person name="Spatafora J.W."/>
            <person name="Visel A."/>
            <person name="Grigoriev I.V."/>
        </authorList>
    </citation>
    <scope>NUCLEOTIDE SEQUENCE [LARGE SCALE GENOMIC DNA]</scope>
    <source>
        <strain evidence="7 8">JEL800</strain>
    </source>
</reference>
<dbReference type="Proteomes" id="UP000193642">
    <property type="component" value="Unassembled WGS sequence"/>
</dbReference>
<keyword evidence="8" id="KW-1185">Reference proteome</keyword>
<organism evidence="7 8">
    <name type="scientific">Rhizoclosmatium globosum</name>
    <dbReference type="NCBI Taxonomy" id="329046"/>
    <lineage>
        <taxon>Eukaryota</taxon>
        <taxon>Fungi</taxon>
        <taxon>Fungi incertae sedis</taxon>
        <taxon>Chytridiomycota</taxon>
        <taxon>Chytridiomycota incertae sedis</taxon>
        <taxon>Chytridiomycetes</taxon>
        <taxon>Chytridiales</taxon>
        <taxon>Chytriomycetaceae</taxon>
        <taxon>Rhizoclosmatium</taxon>
    </lineage>
</organism>
<evidence type="ECO:0000313" key="7">
    <source>
        <dbReference type="EMBL" id="ORY38747.1"/>
    </source>
</evidence>
<evidence type="ECO:0000256" key="1">
    <source>
        <dbReference type="ARBA" id="ARBA00004370"/>
    </source>
</evidence>
<keyword evidence="4 6" id="KW-1133">Transmembrane helix</keyword>
<comment type="similarity">
    <text evidence="2">Belongs to the TMEM14 family.</text>
</comment>
<feature type="transmembrane region" description="Helical" evidence="6">
    <location>
        <begin position="31"/>
        <end position="47"/>
    </location>
</feature>
<dbReference type="GO" id="GO:0016020">
    <property type="term" value="C:membrane"/>
    <property type="evidence" value="ECO:0007669"/>
    <property type="project" value="UniProtKB-SubCell"/>
</dbReference>
<keyword evidence="3 6" id="KW-0812">Transmembrane</keyword>
<proteinExistence type="inferred from homology"/>
<feature type="transmembrane region" description="Helical" evidence="6">
    <location>
        <begin position="6"/>
        <end position="24"/>
    </location>
</feature>
<dbReference type="AlphaFoldDB" id="A0A1Y2BVU3"/>
<gene>
    <name evidence="7" type="ORF">BCR33DRAFT_700262</name>
</gene>
<dbReference type="OrthoDB" id="5620at2759"/>
<sequence>MVANHIPAYVLGGLCAVGGTMGYVKGKSVPSLVAGMTCAGLYALAGTRLAAKASFGAEIAIAVSVLLLVMMGPKAVSKRAPVAIVMSSLGLVGTVFYVSVLLAANKIKKN</sequence>
<dbReference type="InterPro" id="IPR044890">
    <property type="entry name" value="TMEM14_sf"/>
</dbReference>
<dbReference type="Pfam" id="PF03647">
    <property type="entry name" value="Tmemb_14"/>
    <property type="match status" value="1"/>
</dbReference>
<name>A0A1Y2BVU3_9FUNG</name>
<protein>
    <recommendedName>
        <fullName evidence="9">TMEM14-domain-containing protein</fullName>
    </recommendedName>
</protein>
<evidence type="ECO:0000256" key="4">
    <source>
        <dbReference type="ARBA" id="ARBA00022989"/>
    </source>
</evidence>
<comment type="caution">
    <text evidence="7">The sequence shown here is derived from an EMBL/GenBank/DDBJ whole genome shotgun (WGS) entry which is preliminary data.</text>
</comment>
<keyword evidence="5 6" id="KW-0472">Membrane</keyword>
<evidence type="ECO:0008006" key="9">
    <source>
        <dbReference type="Google" id="ProtNLM"/>
    </source>
</evidence>
<dbReference type="PANTHER" id="PTHR12668">
    <property type="entry name" value="TRANSMEMBRANE PROTEIN 14, 15"/>
    <property type="match status" value="1"/>
</dbReference>
<evidence type="ECO:0000313" key="8">
    <source>
        <dbReference type="Proteomes" id="UP000193642"/>
    </source>
</evidence>
<comment type="subcellular location">
    <subcellularLocation>
        <location evidence="1">Membrane</location>
    </subcellularLocation>
</comment>
<evidence type="ECO:0000256" key="5">
    <source>
        <dbReference type="ARBA" id="ARBA00023136"/>
    </source>
</evidence>
<feature type="transmembrane region" description="Helical" evidence="6">
    <location>
        <begin position="53"/>
        <end position="70"/>
    </location>
</feature>
<evidence type="ECO:0000256" key="2">
    <source>
        <dbReference type="ARBA" id="ARBA00007590"/>
    </source>
</evidence>
<dbReference type="PANTHER" id="PTHR12668:SF53">
    <property type="entry name" value="TMEM14 PROTEIN HOMOLOG YJR085C"/>
    <property type="match status" value="1"/>
</dbReference>